<gene>
    <name evidence="2" type="ORF">F1654_09770</name>
</gene>
<evidence type="ECO:0000313" key="3">
    <source>
        <dbReference type="Proteomes" id="UP000325122"/>
    </source>
</evidence>
<evidence type="ECO:0008006" key="4">
    <source>
        <dbReference type="Google" id="ProtNLM"/>
    </source>
</evidence>
<accession>A0A5M6ZJZ2</accession>
<name>A0A5M6ZJZ2_9PROT</name>
<feature type="transmembrane region" description="Helical" evidence="1">
    <location>
        <begin position="75"/>
        <end position="98"/>
    </location>
</feature>
<feature type="transmembrane region" description="Helical" evidence="1">
    <location>
        <begin position="46"/>
        <end position="68"/>
    </location>
</feature>
<evidence type="ECO:0000313" key="2">
    <source>
        <dbReference type="EMBL" id="KAA5804054.1"/>
    </source>
</evidence>
<protein>
    <recommendedName>
        <fullName evidence="4">DUF4064 domain-containing protein</fullName>
    </recommendedName>
</protein>
<keyword evidence="1" id="KW-0472">Membrane</keyword>
<keyword evidence="3" id="KW-1185">Reference proteome</keyword>
<reference evidence="2 3" key="1">
    <citation type="submission" date="2019-09" db="EMBL/GenBank/DDBJ databases">
        <authorList>
            <person name="Kevbrin V."/>
            <person name="Grouzdev D.S."/>
        </authorList>
    </citation>
    <scope>NUCLEOTIDE SEQUENCE [LARGE SCALE GENOMIC DNA]</scope>
    <source>
        <strain evidence="2 3">G-192</strain>
    </source>
</reference>
<dbReference type="RefSeq" id="WP_150023321.1">
    <property type="nucleotide sequence ID" value="NZ_VWOJ01000002.1"/>
</dbReference>
<dbReference type="Proteomes" id="UP000325122">
    <property type="component" value="Unassembled WGS sequence"/>
</dbReference>
<keyword evidence="1" id="KW-0812">Transmembrane</keyword>
<sequence>MHKVVEIALRVFGALTALAGMVYGGLILVIFFFVGQAAGFADPQYAIKYLLAVLYVAVTVYVAVTLALRASTRRAALLALLVAPVLILFLVAPDYAALPQPSE</sequence>
<evidence type="ECO:0000256" key="1">
    <source>
        <dbReference type="SAM" id="Phobius"/>
    </source>
</evidence>
<feature type="transmembrane region" description="Helical" evidence="1">
    <location>
        <begin position="12"/>
        <end position="34"/>
    </location>
</feature>
<comment type="caution">
    <text evidence="2">The sequence shown here is derived from an EMBL/GenBank/DDBJ whole genome shotgun (WGS) entry which is preliminary data.</text>
</comment>
<keyword evidence="1" id="KW-1133">Transmembrane helix</keyword>
<dbReference type="AlphaFoldDB" id="A0A5M6ZJZ2"/>
<organism evidence="2 3">
    <name type="scientific">Alkalicaulis satelles</name>
    <dbReference type="NCBI Taxonomy" id="2609175"/>
    <lineage>
        <taxon>Bacteria</taxon>
        <taxon>Pseudomonadati</taxon>
        <taxon>Pseudomonadota</taxon>
        <taxon>Alphaproteobacteria</taxon>
        <taxon>Maricaulales</taxon>
        <taxon>Maricaulaceae</taxon>
        <taxon>Alkalicaulis</taxon>
    </lineage>
</organism>
<proteinExistence type="predicted"/>
<dbReference type="EMBL" id="VWOJ01000002">
    <property type="protein sequence ID" value="KAA5804054.1"/>
    <property type="molecule type" value="Genomic_DNA"/>
</dbReference>